<proteinExistence type="inferred from homology"/>
<dbReference type="EMBL" id="KB467942">
    <property type="protein sequence ID" value="PCH38331.1"/>
    <property type="molecule type" value="Genomic_DNA"/>
</dbReference>
<evidence type="ECO:0000256" key="2">
    <source>
        <dbReference type="ARBA" id="ARBA00022448"/>
    </source>
</evidence>
<dbReference type="Gene3D" id="3.40.1000.10">
    <property type="entry name" value="Mog1/PsbP, alpha/beta/alpha sandwich"/>
    <property type="match status" value="1"/>
</dbReference>
<dbReference type="GO" id="GO:0006606">
    <property type="term" value="P:protein import into nucleus"/>
    <property type="evidence" value="ECO:0007669"/>
    <property type="project" value="TreeGrafter"/>
</dbReference>
<reference evidence="4 5" key="1">
    <citation type="journal article" date="2012" name="Science">
        <title>The Paleozoic origin of enzymatic lignin decomposition reconstructed from 31 fungal genomes.</title>
        <authorList>
            <person name="Floudas D."/>
            <person name="Binder M."/>
            <person name="Riley R."/>
            <person name="Barry K."/>
            <person name="Blanchette R.A."/>
            <person name="Henrissat B."/>
            <person name="Martinez A.T."/>
            <person name="Otillar R."/>
            <person name="Spatafora J.W."/>
            <person name="Yadav J.S."/>
            <person name="Aerts A."/>
            <person name="Benoit I."/>
            <person name="Boyd A."/>
            <person name="Carlson A."/>
            <person name="Copeland A."/>
            <person name="Coutinho P.M."/>
            <person name="de Vries R.P."/>
            <person name="Ferreira P."/>
            <person name="Findley K."/>
            <person name="Foster B."/>
            <person name="Gaskell J."/>
            <person name="Glotzer D."/>
            <person name="Gorecki P."/>
            <person name="Heitman J."/>
            <person name="Hesse C."/>
            <person name="Hori C."/>
            <person name="Igarashi K."/>
            <person name="Jurgens J.A."/>
            <person name="Kallen N."/>
            <person name="Kersten P."/>
            <person name="Kohler A."/>
            <person name="Kuees U."/>
            <person name="Kumar T.K.A."/>
            <person name="Kuo A."/>
            <person name="LaButti K."/>
            <person name="Larrondo L.F."/>
            <person name="Lindquist E."/>
            <person name="Ling A."/>
            <person name="Lombard V."/>
            <person name="Lucas S."/>
            <person name="Lundell T."/>
            <person name="Martin R."/>
            <person name="McLaughlin D.J."/>
            <person name="Morgenstern I."/>
            <person name="Morin E."/>
            <person name="Murat C."/>
            <person name="Nagy L.G."/>
            <person name="Nolan M."/>
            <person name="Ohm R.A."/>
            <person name="Patyshakuliyeva A."/>
            <person name="Rokas A."/>
            <person name="Ruiz-Duenas F.J."/>
            <person name="Sabat G."/>
            <person name="Salamov A."/>
            <person name="Samejima M."/>
            <person name="Schmutz J."/>
            <person name="Slot J.C."/>
            <person name="St John F."/>
            <person name="Stenlid J."/>
            <person name="Sun H."/>
            <person name="Sun S."/>
            <person name="Syed K."/>
            <person name="Tsang A."/>
            <person name="Wiebenga A."/>
            <person name="Young D."/>
            <person name="Pisabarro A."/>
            <person name="Eastwood D.C."/>
            <person name="Martin F."/>
            <person name="Cullen D."/>
            <person name="Grigoriev I.V."/>
            <person name="Hibbett D.S."/>
        </authorList>
    </citation>
    <scope>NUCLEOTIDE SEQUENCE [LARGE SCALE GENOMIC DNA]</scope>
    <source>
        <strain evidence="4 5">MD-104</strain>
    </source>
</reference>
<dbReference type="InterPro" id="IPR016123">
    <property type="entry name" value="Mog1/PsbP_a/b/a-sand"/>
</dbReference>
<name>A0A2H3J8T0_WOLCO</name>
<dbReference type="AlphaFoldDB" id="A0A2H3J8T0"/>
<keyword evidence="2" id="KW-0813">Transport</keyword>
<dbReference type="PANTHER" id="PTHR15837:SF0">
    <property type="entry name" value="RAN GUANINE NUCLEOTIDE RELEASE FACTOR"/>
    <property type="match status" value="1"/>
</dbReference>
<dbReference type="OrthoDB" id="10255285at2759"/>
<sequence length="179" mass="19600">MAATRPLFGGAITITLPTELVDASDFRQVPDTQEVYLYPNSGISVIVEVLQSVNRKDMDGIARFHFDALAHDNDAEGQSVLDITCLSDIPGDAGQTPAPIVLTGTQLVRKYNRIETDEIRILLAVYRVQDRNVDLVMSMNVPIKTSDGGAVSEDDWSSAKHTFDTAARSLRIVDYGLFA</sequence>
<comment type="similarity">
    <text evidence="1">Belongs to the MOG1 family.</text>
</comment>
<dbReference type="GO" id="GO:0005634">
    <property type="term" value="C:nucleus"/>
    <property type="evidence" value="ECO:0007669"/>
    <property type="project" value="TreeGrafter"/>
</dbReference>
<protein>
    <submittedName>
        <fullName evidence="4">Mog1p/PsbP-like protein</fullName>
    </submittedName>
</protein>
<keyword evidence="3" id="KW-0653">Protein transport</keyword>
<evidence type="ECO:0000313" key="5">
    <source>
        <dbReference type="Proteomes" id="UP000218811"/>
    </source>
</evidence>
<evidence type="ECO:0000256" key="1">
    <source>
        <dbReference type="ARBA" id="ARBA00010307"/>
    </source>
</evidence>
<dbReference type="SUPFAM" id="SSF55724">
    <property type="entry name" value="Mog1p/PsbP-like"/>
    <property type="match status" value="1"/>
</dbReference>
<dbReference type="PANTHER" id="PTHR15837">
    <property type="entry name" value="RAN GUANINE NUCLEOTIDE RELEASE FACTOR"/>
    <property type="match status" value="1"/>
</dbReference>
<dbReference type="GO" id="GO:0005085">
    <property type="term" value="F:guanyl-nucleotide exchange factor activity"/>
    <property type="evidence" value="ECO:0007669"/>
    <property type="project" value="TreeGrafter"/>
</dbReference>
<dbReference type="STRING" id="742152.A0A2H3J8T0"/>
<dbReference type="InterPro" id="IPR007681">
    <property type="entry name" value="Mog1"/>
</dbReference>
<organism evidence="4 5">
    <name type="scientific">Wolfiporia cocos (strain MD-104)</name>
    <name type="common">Brown rot fungus</name>
    <dbReference type="NCBI Taxonomy" id="742152"/>
    <lineage>
        <taxon>Eukaryota</taxon>
        <taxon>Fungi</taxon>
        <taxon>Dikarya</taxon>
        <taxon>Basidiomycota</taxon>
        <taxon>Agaricomycotina</taxon>
        <taxon>Agaricomycetes</taxon>
        <taxon>Polyporales</taxon>
        <taxon>Phaeolaceae</taxon>
        <taxon>Wolfiporia</taxon>
    </lineage>
</organism>
<dbReference type="OMA" id="ECSSAWM"/>
<evidence type="ECO:0000256" key="3">
    <source>
        <dbReference type="ARBA" id="ARBA00022927"/>
    </source>
</evidence>
<dbReference type="GO" id="GO:0031267">
    <property type="term" value="F:small GTPase binding"/>
    <property type="evidence" value="ECO:0007669"/>
    <property type="project" value="TreeGrafter"/>
</dbReference>
<accession>A0A2H3J8T0</accession>
<dbReference type="Proteomes" id="UP000218811">
    <property type="component" value="Unassembled WGS sequence"/>
</dbReference>
<gene>
    <name evidence="4" type="ORF">WOLCODRAFT_136178</name>
</gene>
<keyword evidence="5" id="KW-1185">Reference proteome</keyword>
<dbReference type="Pfam" id="PF04603">
    <property type="entry name" value="Mog1"/>
    <property type="match status" value="1"/>
</dbReference>
<evidence type="ECO:0000313" key="4">
    <source>
        <dbReference type="EMBL" id="PCH38331.1"/>
    </source>
</evidence>